<evidence type="ECO:0000313" key="3">
    <source>
        <dbReference type="Proteomes" id="UP000813461"/>
    </source>
</evidence>
<accession>A0A8K0QWG2</accession>
<reference evidence="2" key="1">
    <citation type="journal article" date="2021" name="Nat. Commun.">
        <title>Genetic determinants of endophytism in the Arabidopsis root mycobiome.</title>
        <authorList>
            <person name="Mesny F."/>
            <person name="Miyauchi S."/>
            <person name="Thiergart T."/>
            <person name="Pickel B."/>
            <person name="Atanasova L."/>
            <person name="Karlsson M."/>
            <person name="Huettel B."/>
            <person name="Barry K.W."/>
            <person name="Haridas S."/>
            <person name="Chen C."/>
            <person name="Bauer D."/>
            <person name="Andreopoulos W."/>
            <person name="Pangilinan J."/>
            <person name="LaButti K."/>
            <person name="Riley R."/>
            <person name="Lipzen A."/>
            <person name="Clum A."/>
            <person name="Drula E."/>
            <person name="Henrissat B."/>
            <person name="Kohler A."/>
            <person name="Grigoriev I.V."/>
            <person name="Martin F.M."/>
            <person name="Hacquard S."/>
        </authorList>
    </citation>
    <scope>NUCLEOTIDE SEQUENCE</scope>
    <source>
        <strain evidence="2">MPI-SDFR-AT-0120</strain>
    </source>
</reference>
<feature type="compositionally biased region" description="Basic and acidic residues" evidence="1">
    <location>
        <begin position="503"/>
        <end position="513"/>
    </location>
</feature>
<name>A0A8K0QWG2_9PLEO</name>
<dbReference type="Proteomes" id="UP000813461">
    <property type="component" value="Unassembled WGS sequence"/>
</dbReference>
<gene>
    <name evidence="2" type="ORF">FB567DRAFT_536427</name>
</gene>
<proteinExistence type="predicted"/>
<organism evidence="2 3">
    <name type="scientific">Paraphoma chrysanthemicola</name>
    <dbReference type="NCBI Taxonomy" id="798071"/>
    <lineage>
        <taxon>Eukaryota</taxon>
        <taxon>Fungi</taxon>
        <taxon>Dikarya</taxon>
        <taxon>Ascomycota</taxon>
        <taxon>Pezizomycotina</taxon>
        <taxon>Dothideomycetes</taxon>
        <taxon>Pleosporomycetidae</taxon>
        <taxon>Pleosporales</taxon>
        <taxon>Pleosporineae</taxon>
        <taxon>Phaeosphaeriaceae</taxon>
        <taxon>Paraphoma</taxon>
    </lineage>
</organism>
<protein>
    <submittedName>
        <fullName evidence="2">Uncharacterized protein</fullName>
    </submittedName>
</protein>
<evidence type="ECO:0000256" key="1">
    <source>
        <dbReference type="SAM" id="MobiDB-lite"/>
    </source>
</evidence>
<evidence type="ECO:0000313" key="2">
    <source>
        <dbReference type="EMBL" id="KAH7075235.1"/>
    </source>
</evidence>
<dbReference type="OrthoDB" id="4158477at2759"/>
<comment type="caution">
    <text evidence="2">The sequence shown here is derived from an EMBL/GenBank/DDBJ whole genome shotgun (WGS) entry which is preliminary data.</text>
</comment>
<feature type="region of interest" description="Disordered" evidence="1">
    <location>
        <begin position="286"/>
        <end position="513"/>
    </location>
</feature>
<keyword evidence="3" id="KW-1185">Reference proteome</keyword>
<dbReference type="EMBL" id="JAGMVJ010000020">
    <property type="protein sequence ID" value="KAH7075235.1"/>
    <property type="molecule type" value="Genomic_DNA"/>
</dbReference>
<feature type="compositionally biased region" description="Polar residues" evidence="1">
    <location>
        <begin position="337"/>
        <end position="350"/>
    </location>
</feature>
<dbReference type="AlphaFoldDB" id="A0A8K0QWG2"/>
<sequence length="513" mass="55512">MKYSIFFAATVAAYDAYGGYGAGQSSSVPAKVSSTPIKGGYGDYPVSSVKTSVPAAKSTPCSTSAGKQGYTTVVPGYGKPPVTVTSQHQAYPTCLAKGYDGKSCDKWGDDKYVSTTITDYNKKVVTITKVQDYVTVYHEKKTITHYATPTVGGYGAVSTPASKNNTGVWYELYEKVYVCEYQNIGKNVLVGYTGSGLCQKCDDDQPIVQKEYKGGKWVEEKKNLNYGKPKDEVKVYEKPGVYTVPAKVVTIYESKPTGYPQKNVYTYDAKTITITKPGQTYTCTYEAPKKTPSKGQDYPVTVTKTPTYNDYGYKASPTPTPKKPDTGYPGYPVYPNKGNSTIPSKPSSTPCDDDKKSSATPYVTKPVYDDNKGYGGDYKPTPTPYISKPVYDNNNGYGGDYKPSSSTPSKPSSTPCDDDNKKPTPTPSQALYDDSYKPSPTPAKPVYDDSYKPTPTPAKPVYDNGNSYPSPTPVKPAYPADTPAGGYGSNAGYSNTGYGKRSGMMERRKAYAA</sequence>
<feature type="compositionally biased region" description="Low complexity" evidence="1">
    <location>
        <begin position="402"/>
        <end position="415"/>
    </location>
</feature>